<protein>
    <submittedName>
        <fullName evidence="2">Uncharacterized protein</fullName>
    </submittedName>
</protein>
<keyword evidence="1" id="KW-0472">Membrane</keyword>
<sequence length="71" mass="8688">MFISYTVILLLMIDSIMGLLPYIGRQGLEYGMIISDNEGTHFELERWKKSIFYSIYLVERLYRYYFYHDEE</sequence>
<name>A0A1X7NHG7_9LACT</name>
<keyword evidence="1" id="KW-0812">Transmembrane</keyword>
<evidence type="ECO:0000256" key="1">
    <source>
        <dbReference type="SAM" id="Phobius"/>
    </source>
</evidence>
<dbReference type="EMBL" id="FXBJ01000002">
    <property type="protein sequence ID" value="SMH37255.1"/>
    <property type="molecule type" value="Genomic_DNA"/>
</dbReference>
<gene>
    <name evidence="2" type="ORF">SAMN04488700_1975</name>
</gene>
<dbReference type="AlphaFoldDB" id="A0A1X7NHG7"/>
<reference evidence="2 3" key="1">
    <citation type="submission" date="2017-04" db="EMBL/GenBank/DDBJ databases">
        <authorList>
            <person name="Afonso C.L."/>
            <person name="Miller P.J."/>
            <person name="Scott M.A."/>
            <person name="Spackman E."/>
            <person name="Goraichik I."/>
            <person name="Dimitrov K.M."/>
            <person name="Suarez D.L."/>
            <person name="Swayne D.E."/>
        </authorList>
    </citation>
    <scope>NUCLEOTIDE SEQUENCE [LARGE SCALE GENOMIC DNA]</scope>
    <source>
        <strain evidence="2 3">LMG26642</strain>
    </source>
</reference>
<keyword evidence="3" id="KW-1185">Reference proteome</keyword>
<feature type="transmembrane region" description="Helical" evidence="1">
    <location>
        <begin position="6"/>
        <end position="24"/>
    </location>
</feature>
<proteinExistence type="predicted"/>
<keyword evidence="1" id="KW-1133">Transmembrane helix</keyword>
<organism evidence="2 3">
    <name type="scientific">Carnobacterium iners</name>
    <dbReference type="NCBI Taxonomy" id="1073423"/>
    <lineage>
        <taxon>Bacteria</taxon>
        <taxon>Bacillati</taxon>
        <taxon>Bacillota</taxon>
        <taxon>Bacilli</taxon>
        <taxon>Lactobacillales</taxon>
        <taxon>Carnobacteriaceae</taxon>
        <taxon>Carnobacterium</taxon>
    </lineage>
</organism>
<evidence type="ECO:0000313" key="3">
    <source>
        <dbReference type="Proteomes" id="UP000193435"/>
    </source>
</evidence>
<dbReference type="Proteomes" id="UP000193435">
    <property type="component" value="Unassembled WGS sequence"/>
</dbReference>
<accession>A0A1X7NHG7</accession>
<evidence type="ECO:0000313" key="2">
    <source>
        <dbReference type="EMBL" id="SMH37255.1"/>
    </source>
</evidence>